<proteinExistence type="predicted"/>
<organism evidence="2 3">
    <name type="scientific">Noviherbaspirillum aridicola</name>
    <dbReference type="NCBI Taxonomy" id="2849687"/>
    <lineage>
        <taxon>Bacteria</taxon>
        <taxon>Pseudomonadati</taxon>
        <taxon>Pseudomonadota</taxon>
        <taxon>Betaproteobacteria</taxon>
        <taxon>Burkholderiales</taxon>
        <taxon>Oxalobacteraceae</taxon>
        <taxon>Noviherbaspirillum</taxon>
    </lineage>
</organism>
<name>A0ABQ4Q1V8_9BURK</name>
<dbReference type="Pfam" id="PF00408">
    <property type="entry name" value="PGM_PMM_IV"/>
    <property type="match status" value="1"/>
</dbReference>
<gene>
    <name evidence="2" type="ORF">NCCP691_10350</name>
</gene>
<comment type="caution">
    <text evidence="2">The sequence shown here is derived from an EMBL/GenBank/DDBJ whole genome shotgun (WGS) entry which is preliminary data.</text>
</comment>
<keyword evidence="3" id="KW-1185">Reference proteome</keyword>
<dbReference type="EMBL" id="BPMK01000004">
    <property type="protein sequence ID" value="GIZ51021.1"/>
    <property type="molecule type" value="Genomic_DNA"/>
</dbReference>
<sequence>MTIDGLRVEYADGFGLARSSNTTPVVVLRFEGETDAALARIQSEFKRVILATKPDAVLSF</sequence>
<evidence type="ECO:0000313" key="3">
    <source>
        <dbReference type="Proteomes" id="UP000887222"/>
    </source>
</evidence>
<dbReference type="InterPro" id="IPR005843">
    <property type="entry name" value="A-D-PHexomutase_C"/>
</dbReference>
<dbReference type="Gene3D" id="3.30.310.50">
    <property type="entry name" value="Alpha-D-phosphohexomutase, C-terminal domain"/>
    <property type="match status" value="1"/>
</dbReference>
<dbReference type="SUPFAM" id="SSF55957">
    <property type="entry name" value="Phosphoglucomutase, C-terminal domain"/>
    <property type="match status" value="1"/>
</dbReference>
<dbReference type="InterPro" id="IPR036900">
    <property type="entry name" value="A-D-PHexomutase_C_sf"/>
</dbReference>
<accession>A0ABQ4Q1V8</accession>
<evidence type="ECO:0000313" key="2">
    <source>
        <dbReference type="EMBL" id="GIZ51021.1"/>
    </source>
</evidence>
<protein>
    <recommendedName>
        <fullName evidence="1">Alpha-D-phosphohexomutase C-terminal domain-containing protein</fullName>
    </recommendedName>
</protein>
<feature type="domain" description="Alpha-D-phosphohexomutase C-terminal" evidence="1">
    <location>
        <begin position="2"/>
        <end position="46"/>
    </location>
</feature>
<evidence type="ECO:0000259" key="1">
    <source>
        <dbReference type="Pfam" id="PF00408"/>
    </source>
</evidence>
<reference evidence="2 3" key="1">
    <citation type="journal article" date="2022" name="Int. J. Syst. Evol. Microbiol.">
        <title>Noviherbaspirillum aridicola sp. nov., isolated from an arid soil in Pakistan.</title>
        <authorList>
            <person name="Khan I.U."/>
            <person name="Saqib M."/>
            <person name="Amin A."/>
            <person name="Hussain F."/>
            <person name="Li L."/>
            <person name="Liu Y.H."/>
            <person name="Fang B.Z."/>
            <person name="Ahmed I."/>
            <person name="Li W.J."/>
        </authorList>
    </citation>
    <scope>NUCLEOTIDE SEQUENCE [LARGE SCALE GENOMIC DNA]</scope>
    <source>
        <strain evidence="2 3">NCCP-691</strain>
    </source>
</reference>
<dbReference type="Proteomes" id="UP000887222">
    <property type="component" value="Unassembled WGS sequence"/>
</dbReference>